<reference evidence="1" key="1">
    <citation type="submission" date="2022-11" db="EMBL/GenBank/DDBJ databases">
        <title>Genome Sequence of Boeremia exigua.</title>
        <authorList>
            <person name="Buettner E."/>
        </authorList>
    </citation>
    <scope>NUCLEOTIDE SEQUENCE</scope>
    <source>
        <strain evidence="1">CU02</strain>
    </source>
</reference>
<dbReference type="Proteomes" id="UP001153331">
    <property type="component" value="Unassembled WGS sequence"/>
</dbReference>
<evidence type="ECO:0000313" key="1">
    <source>
        <dbReference type="EMBL" id="KAJ8114864.1"/>
    </source>
</evidence>
<organism evidence="1 2">
    <name type="scientific">Boeremia exigua</name>
    <dbReference type="NCBI Taxonomy" id="749465"/>
    <lineage>
        <taxon>Eukaryota</taxon>
        <taxon>Fungi</taxon>
        <taxon>Dikarya</taxon>
        <taxon>Ascomycota</taxon>
        <taxon>Pezizomycotina</taxon>
        <taxon>Dothideomycetes</taxon>
        <taxon>Pleosporomycetidae</taxon>
        <taxon>Pleosporales</taxon>
        <taxon>Pleosporineae</taxon>
        <taxon>Didymellaceae</taxon>
        <taxon>Boeremia</taxon>
    </lineage>
</organism>
<keyword evidence="2" id="KW-1185">Reference proteome</keyword>
<sequence length="423" mass="43872">MFHYFAMRTAILPLTLFVSTVCAAPQQLDGRQSTDTAATNYHSRPPGTSGGALYFMTNEAENTVVALPIGSNGLLSRGTVTKTGGAGSNFINSATGLKAGPDALSAQASLVLSGDYIFAVNAGSNTVTMMATSKRDPTDLVTVGEVTLPGEFPTTIAASMKNKLVCVGMTGAQAGISCANFNRNGMGKMDALRPFRLNQTTPPHGPFNSIAETYFSLDESTLFTTVKGDPSANNVGFLSAFTVEPQKDGNARLASEDTRSSPAGTAVLFGSALIPNRTRSLFVTDASFGAVILTLDAKNFATTVSKQSIPGQLATCWATISTKTNSAFVADAAFARIVEMSTSDASIISELDLSANGDPGFTELQASGSFVYVLSPGNSTNASIKVLDVSGGQRSMKLVQSFDLDGIAGKNSEGMAISSGCSR</sequence>
<accession>A0ACC2IIE6</accession>
<name>A0ACC2IIE6_9PLEO</name>
<dbReference type="EMBL" id="JAPHNI010000170">
    <property type="protein sequence ID" value="KAJ8114864.1"/>
    <property type="molecule type" value="Genomic_DNA"/>
</dbReference>
<protein>
    <submittedName>
        <fullName evidence="1">Uncharacterized protein</fullName>
    </submittedName>
</protein>
<evidence type="ECO:0000313" key="2">
    <source>
        <dbReference type="Proteomes" id="UP001153331"/>
    </source>
</evidence>
<proteinExistence type="predicted"/>
<comment type="caution">
    <text evidence="1">The sequence shown here is derived from an EMBL/GenBank/DDBJ whole genome shotgun (WGS) entry which is preliminary data.</text>
</comment>
<gene>
    <name evidence="1" type="ORF">OPT61_g3357</name>
</gene>